<feature type="transmembrane region" description="Helical" evidence="6">
    <location>
        <begin position="83"/>
        <end position="104"/>
    </location>
</feature>
<feature type="transmembrane region" description="Helical" evidence="6">
    <location>
        <begin position="304"/>
        <end position="322"/>
    </location>
</feature>
<dbReference type="Pfam" id="PF11700">
    <property type="entry name" value="ATG22"/>
    <property type="match status" value="1"/>
</dbReference>
<feature type="transmembrane region" description="Helical" evidence="6">
    <location>
        <begin position="362"/>
        <end position="385"/>
    </location>
</feature>
<feature type="transmembrane region" description="Helical" evidence="6">
    <location>
        <begin position="239"/>
        <end position="261"/>
    </location>
</feature>
<sequence length="420" mass="46346">MQKSEKKLVNSWAWYDFGNSAYSTTVMAGFFPIFFKNFWSQGTDAVVTTARLGTAISVSSLLIAILSPFLGVIADLKGFKKLFCLLFTFIGVISCAWMGIIPAGDWWNAILAYGIAMMAFNAATVFYESLLPFVARREHMDYASSLGYAAGYLGGGVLFAINVLMYLFPEKFGISDGVLAVRISFIMVAAWWLAFSLPLAKNIPEPAVQFKEGTFFSLSKESLKTLKRTFKSLLREKNLLYFMVAYWLYIDGVYTVMTMAVDFGVSIGFEAKDLIAALLITQFIGFPCAYYFGKVTGRFGTKKPILFCIGVYSITVIAATYMSQAWHFYLLATIIGLVQGGVQSLSRSMFGRMIKKEESGEYFGLFNLVGRFASILGPLVVAFGVTTTGSSRMGMIGLLILFISGGMLLTLVKEPGEQTR</sequence>
<evidence type="ECO:0000256" key="4">
    <source>
        <dbReference type="ARBA" id="ARBA00022989"/>
    </source>
</evidence>
<gene>
    <name evidence="8" type="ORF">MNR06_05940</name>
</gene>
<dbReference type="EMBL" id="CP093442">
    <property type="protein sequence ID" value="UOF02490.1"/>
    <property type="molecule type" value="Genomic_DNA"/>
</dbReference>
<dbReference type="Gene3D" id="1.20.1250.20">
    <property type="entry name" value="MFS general substrate transporter like domains"/>
    <property type="match status" value="1"/>
</dbReference>
<feature type="domain" description="Major facilitator superfamily (MFS) profile" evidence="7">
    <location>
        <begin position="233"/>
        <end position="420"/>
    </location>
</feature>
<feature type="transmembrane region" description="Helical" evidence="6">
    <location>
        <begin position="146"/>
        <end position="167"/>
    </location>
</feature>
<accession>A0ABY4CC58</accession>
<dbReference type="PANTHER" id="PTHR23519">
    <property type="entry name" value="AUTOPHAGY-RELATED PROTEIN 22"/>
    <property type="match status" value="1"/>
</dbReference>
<keyword evidence="3 6" id="KW-0812">Transmembrane</keyword>
<keyword evidence="4 6" id="KW-1133">Transmembrane helix</keyword>
<keyword evidence="9" id="KW-1185">Reference proteome</keyword>
<evidence type="ECO:0000259" key="7">
    <source>
        <dbReference type="PROSITE" id="PS50850"/>
    </source>
</evidence>
<dbReference type="Proteomes" id="UP000830116">
    <property type="component" value="Chromosome"/>
</dbReference>
<dbReference type="InterPro" id="IPR036259">
    <property type="entry name" value="MFS_trans_sf"/>
</dbReference>
<evidence type="ECO:0000256" key="1">
    <source>
        <dbReference type="ARBA" id="ARBA00004127"/>
    </source>
</evidence>
<dbReference type="PROSITE" id="PS50850">
    <property type="entry name" value="MFS"/>
    <property type="match status" value="1"/>
</dbReference>
<evidence type="ECO:0000256" key="6">
    <source>
        <dbReference type="SAM" id="Phobius"/>
    </source>
</evidence>
<reference evidence="8" key="1">
    <citation type="submission" date="2022-03" db="EMBL/GenBank/DDBJ databases">
        <title>Genome Identification and Characterization of new species Bdellovibrio reynosense LBG001 sp. nov. from a Mexico soil sample.</title>
        <authorList>
            <person name="Camilli A."/>
            <person name="Ajao Y."/>
            <person name="Guo X."/>
        </authorList>
    </citation>
    <scope>NUCLEOTIDE SEQUENCE</scope>
    <source>
        <strain evidence="8">LBG001</strain>
    </source>
</reference>
<keyword evidence="2" id="KW-0813">Transport</keyword>
<feature type="transmembrane region" description="Helical" evidence="6">
    <location>
        <begin position="110"/>
        <end position="134"/>
    </location>
</feature>
<dbReference type="InterPro" id="IPR050495">
    <property type="entry name" value="ATG22/LtaA_families"/>
</dbReference>
<feature type="transmembrane region" description="Helical" evidence="6">
    <location>
        <begin position="273"/>
        <end position="292"/>
    </location>
</feature>
<dbReference type="PANTHER" id="PTHR23519:SF1">
    <property type="entry name" value="AUTOPHAGY-RELATED PROTEIN 22"/>
    <property type="match status" value="1"/>
</dbReference>
<feature type="transmembrane region" description="Helical" evidence="6">
    <location>
        <begin position="391"/>
        <end position="412"/>
    </location>
</feature>
<dbReference type="RefSeq" id="WP_243540028.1">
    <property type="nucleotide sequence ID" value="NZ_CP093442.1"/>
</dbReference>
<evidence type="ECO:0000256" key="3">
    <source>
        <dbReference type="ARBA" id="ARBA00022692"/>
    </source>
</evidence>
<feature type="transmembrane region" description="Helical" evidence="6">
    <location>
        <begin position="179"/>
        <end position="200"/>
    </location>
</feature>
<organism evidence="8 9">
    <name type="scientific">Bdellovibrio reynosensis</name>
    <dbReference type="NCBI Taxonomy" id="2835041"/>
    <lineage>
        <taxon>Bacteria</taxon>
        <taxon>Pseudomonadati</taxon>
        <taxon>Bdellovibrionota</taxon>
        <taxon>Bdellovibrionia</taxon>
        <taxon>Bdellovibrionales</taxon>
        <taxon>Pseudobdellovibrionaceae</taxon>
        <taxon>Bdellovibrio</taxon>
    </lineage>
</organism>
<dbReference type="SUPFAM" id="SSF103473">
    <property type="entry name" value="MFS general substrate transporter"/>
    <property type="match status" value="1"/>
</dbReference>
<evidence type="ECO:0000256" key="5">
    <source>
        <dbReference type="ARBA" id="ARBA00023136"/>
    </source>
</evidence>
<protein>
    <submittedName>
        <fullName evidence="8">MFS transporter</fullName>
    </submittedName>
</protein>
<evidence type="ECO:0000313" key="8">
    <source>
        <dbReference type="EMBL" id="UOF02490.1"/>
    </source>
</evidence>
<feature type="transmembrane region" description="Helical" evidence="6">
    <location>
        <begin position="55"/>
        <end position="76"/>
    </location>
</feature>
<feature type="transmembrane region" description="Helical" evidence="6">
    <location>
        <begin position="328"/>
        <end position="350"/>
    </location>
</feature>
<comment type="subcellular location">
    <subcellularLocation>
        <location evidence="1">Endomembrane system</location>
        <topology evidence="1">Multi-pass membrane protein</topology>
    </subcellularLocation>
</comment>
<feature type="transmembrane region" description="Helical" evidence="6">
    <location>
        <begin position="12"/>
        <end position="35"/>
    </location>
</feature>
<proteinExistence type="predicted"/>
<dbReference type="InterPro" id="IPR020846">
    <property type="entry name" value="MFS_dom"/>
</dbReference>
<evidence type="ECO:0000256" key="2">
    <source>
        <dbReference type="ARBA" id="ARBA00022448"/>
    </source>
</evidence>
<dbReference type="InterPro" id="IPR024671">
    <property type="entry name" value="Atg22-like"/>
</dbReference>
<name>A0ABY4CC58_9BACT</name>
<evidence type="ECO:0000313" key="9">
    <source>
        <dbReference type="Proteomes" id="UP000830116"/>
    </source>
</evidence>
<keyword evidence="5 6" id="KW-0472">Membrane</keyword>